<proteinExistence type="predicted"/>
<dbReference type="EMBL" id="CAJSLV010000047">
    <property type="protein sequence ID" value="CAG6392937.1"/>
    <property type="molecule type" value="Genomic_DNA"/>
</dbReference>
<sequence length="78" mass="8805">MCVLQATSSSIRASARRLSGRRWRSFEEEEEEEVIGSLGRTVTVRHPFVPSLRWSHAGRSRSRGFPGGCAQREDHSYG</sequence>
<evidence type="ECO:0000313" key="2">
    <source>
        <dbReference type="EMBL" id="CAG6392937.1"/>
    </source>
</evidence>
<comment type="caution">
    <text evidence="2">The sequence shown here is derived from an EMBL/GenBank/DDBJ whole genome shotgun (WGS) entry which is preliminary data.</text>
</comment>
<feature type="region of interest" description="Disordered" evidence="1">
    <location>
        <begin position="57"/>
        <end position="78"/>
    </location>
</feature>
<protein>
    <submittedName>
        <fullName evidence="2">Uncharacterized protein</fullName>
    </submittedName>
</protein>
<organism evidence="2 3">
    <name type="scientific">Actinacidiphila cocklensis</name>
    <dbReference type="NCBI Taxonomy" id="887465"/>
    <lineage>
        <taxon>Bacteria</taxon>
        <taxon>Bacillati</taxon>
        <taxon>Actinomycetota</taxon>
        <taxon>Actinomycetes</taxon>
        <taxon>Kitasatosporales</taxon>
        <taxon>Streptomycetaceae</taxon>
        <taxon>Actinacidiphila</taxon>
    </lineage>
</organism>
<gene>
    <name evidence="2" type="ORF">SCOCK_190105</name>
</gene>
<keyword evidence="3" id="KW-1185">Reference proteome</keyword>
<name>A0A9W4GQ52_9ACTN</name>
<evidence type="ECO:0000256" key="1">
    <source>
        <dbReference type="SAM" id="MobiDB-lite"/>
    </source>
</evidence>
<dbReference type="Proteomes" id="UP001152519">
    <property type="component" value="Unassembled WGS sequence"/>
</dbReference>
<accession>A0A9W4GQ52</accession>
<evidence type="ECO:0000313" key="3">
    <source>
        <dbReference type="Proteomes" id="UP001152519"/>
    </source>
</evidence>
<reference evidence="2" key="1">
    <citation type="submission" date="2021-05" db="EMBL/GenBank/DDBJ databases">
        <authorList>
            <person name="Arsene-Ploetze F."/>
        </authorList>
    </citation>
    <scope>NUCLEOTIDE SEQUENCE</scope>
    <source>
        <strain evidence="2">DSM 42138</strain>
    </source>
</reference>
<dbReference type="AlphaFoldDB" id="A0A9W4GQ52"/>